<feature type="region of interest" description="Disordered" evidence="2">
    <location>
        <begin position="75"/>
        <end position="95"/>
    </location>
</feature>
<keyword evidence="5" id="KW-1185">Reference proteome</keyword>
<dbReference type="STRING" id="1160509.A0A3N4I013"/>
<evidence type="ECO:0000313" key="4">
    <source>
        <dbReference type="EMBL" id="RPA78777.1"/>
    </source>
</evidence>
<feature type="region of interest" description="Disordered" evidence="2">
    <location>
        <begin position="613"/>
        <end position="637"/>
    </location>
</feature>
<evidence type="ECO:0000256" key="2">
    <source>
        <dbReference type="SAM" id="MobiDB-lite"/>
    </source>
</evidence>
<protein>
    <recommendedName>
        <fullName evidence="3">SWIM-type domain-containing protein</fullName>
    </recommendedName>
</protein>
<keyword evidence="1" id="KW-0863">Zinc-finger</keyword>
<proteinExistence type="predicted"/>
<feature type="domain" description="SWIM-type" evidence="3">
    <location>
        <begin position="542"/>
        <end position="580"/>
    </location>
</feature>
<reference evidence="4 5" key="1">
    <citation type="journal article" date="2018" name="Nat. Ecol. Evol.">
        <title>Pezizomycetes genomes reveal the molecular basis of ectomycorrhizal truffle lifestyle.</title>
        <authorList>
            <person name="Murat C."/>
            <person name="Payen T."/>
            <person name="Noel B."/>
            <person name="Kuo A."/>
            <person name="Morin E."/>
            <person name="Chen J."/>
            <person name="Kohler A."/>
            <person name="Krizsan K."/>
            <person name="Balestrini R."/>
            <person name="Da Silva C."/>
            <person name="Montanini B."/>
            <person name="Hainaut M."/>
            <person name="Levati E."/>
            <person name="Barry K.W."/>
            <person name="Belfiori B."/>
            <person name="Cichocki N."/>
            <person name="Clum A."/>
            <person name="Dockter R.B."/>
            <person name="Fauchery L."/>
            <person name="Guy J."/>
            <person name="Iotti M."/>
            <person name="Le Tacon F."/>
            <person name="Lindquist E.A."/>
            <person name="Lipzen A."/>
            <person name="Malagnac F."/>
            <person name="Mello A."/>
            <person name="Molinier V."/>
            <person name="Miyauchi S."/>
            <person name="Poulain J."/>
            <person name="Riccioni C."/>
            <person name="Rubini A."/>
            <person name="Sitrit Y."/>
            <person name="Splivallo R."/>
            <person name="Traeger S."/>
            <person name="Wang M."/>
            <person name="Zifcakova L."/>
            <person name="Wipf D."/>
            <person name="Zambonelli A."/>
            <person name="Paolocci F."/>
            <person name="Nowrousian M."/>
            <person name="Ottonello S."/>
            <person name="Baldrian P."/>
            <person name="Spatafora J.W."/>
            <person name="Henrissat B."/>
            <person name="Nagy L.G."/>
            <person name="Aury J.M."/>
            <person name="Wincker P."/>
            <person name="Grigoriev I.V."/>
            <person name="Bonfante P."/>
            <person name="Martin F.M."/>
        </authorList>
    </citation>
    <scope>NUCLEOTIDE SEQUENCE [LARGE SCALE GENOMIC DNA]</scope>
    <source>
        <strain evidence="4 5">RN42</strain>
    </source>
</reference>
<sequence length="637" mass="72063">MASPTPLISLPPDLANWRARLFDIPQSPQHLELTAQEYNLYSPYVDNVYTIDHKRTSKKAVVSYHDCRLCKRRPSSKATTVGDASDESRDFKRRKTKSRPAGLCLVRIKIEQFYTTSTETTAATEKVRITRLSEQGHTHDLDESDALKRNSVIKGVLRRELDKGKSPSNVLASLKLEKAALEISGGKWLKLQEVFNAKTSKTRSSSTADREEEPTMKESPSDTPPKDSTSQGWEMMNHPNFLPSERQRALVVASKLPNWPCFAIGDLQEGVMFHTPFLPAYFLNSSVLRLSKVNAHHLTSSLGCGSDPYLYSISARAPTGEYVPNIFILFSGGPGFFPMQNALCFVEQKFPLLRPKYMEVPFHSYTVFRNARSDPVAFVSTEMFISRSTMREHIDMMHPGFIEGLIRPLYSLATEEECGFIEFFPNYPSVGPKSDHGRSWALWNRLQDCELLQMFIDESIEVGAEQRSLDGLLEAIAARFATDVTEMDIPVEPHLQTKNFRELLPRHRPPSRRGGWWVHIPDLVHGELEKENKAAEGMIRVYERSNMMQLEGGAVFCRCIFARAYQLPCRHILAKCILLEVEVDWPIAGELYETMPEQGWEWYKGRGTSPPRFPIVGRPNADGSSHEDDGTSTGLGI</sequence>
<keyword evidence="1" id="KW-0479">Metal-binding</keyword>
<dbReference type="InterPro" id="IPR007527">
    <property type="entry name" value="Znf_SWIM"/>
</dbReference>
<dbReference type="PROSITE" id="PS50966">
    <property type="entry name" value="ZF_SWIM"/>
    <property type="match status" value="1"/>
</dbReference>
<dbReference type="OrthoDB" id="3486101at2759"/>
<evidence type="ECO:0000259" key="3">
    <source>
        <dbReference type="PROSITE" id="PS50966"/>
    </source>
</evidence>
<dbReference type="Proteomes" id="UP000275078">
    <property type="component" value="Unassembled WGS sequence"/>
</dbReference>
<evidence type="ECO:0000313" key="5">
    <source>
        <dbReference type="Proteomes" id="UP000275078"/>
    </source>
</evidence>
<name>A0A3N4I013_ASCIM</name>
<accession>A0A3N4I013</accession>
<dbReference type="EMBL" id="ML119707">
    <property type="protein sequence ID" value="RPA78777.1"/>
    <property type="molecule type" value="Genomic_DNA"/>
</dbReference>
<dbReference type="AlphaFoldDB" id="A0A3N4I013"/>
<keyword evidence="1" id="KW-0862">Zinc</keyword>
<gene>
    <name evidence="4" type="ORF">BJ508DRAFT_416372</name>
</gene>
<dbReference type="GO" id="GO:0008270">
    <property type="term" value="F:zinc ion binding"/>
    <property type="evidence" value="ECO:0007669"/>
    <property type="project" value="UniProtKB-KW"/>
</dbReference>
<organism evidence="4 5">
    <name type="scientific">Ascobolus immersus RN42</name>
    <dbReference type="NCBI Taxonomy" id="1160509"/>
    <lineage>
        <taxon>Eukaryota</taxon>
        <taxon>Fungi</taxon>
        <taxon>Dikarya</taxon>
        <taxon>Ascomycota</taxon>
        <taxon>Pezizomycotina</taxon>
        <taxon>Pezizomycetes</taxon>
        <taxon>Pezizales</taxon>
        <taxon>Ascobolaceae</taxon>
        <taxon>Ascobolus</taxon>
    </lineage>
</organism>
<evidence type="ECO:0000256" key="1">
    <source>
        <dbReference type="PROSITE-ProRule" id="PRU00325"/>
    </source>
</evidence>
<feature type="region of interest" description="Disordered" evidence="2">
    <location>
        <begin position="199"/>
        <end position="239"/>
    </location>
</feature>